<dbReference type="PANTHER" id="PTHR30221:SF20">
    <property type="entry name" value="SMALL-CONDUCTANCE MECHANOSENSITIVE CHANNEL"/>
    <property type="match status" value="1"/>
</dbReference>
<keyword evidence="6 7" id="KW-0472">Membrane</keyword>
<dbReference type="EMBL" id="CP026995">
    <property type="protein sequence ID" value="QLH06972.1"/>
    <property type="molecule type" value="Genomic_DNA"/>
</dbReference>
<evidence type="ECO:0000259" key="8">
    <source>
        <dbReference type="Pfam" id="PF00924"/>
    </source>
</evidence>
<dbReference type="Proteomes" id="UP000509478">
    <property type="component" value="Chromosome"/>
</dbReference>
<comment type="subcellular location">
    <subcellularLocation>
        <location evidence="1">Cell membrane</location>
        <topology evidence="1">Multi-pass membrane protein</topology>
    </subcellularLocation>
</comment>
<feature type="domain" description="Mechanosensitive ion channel MscS" evidence="8">
    <location>
        <begin position="105"/>
        <end position="169"/>
    </location>
</feature>
<feature type="transmembrane region" description="Helical" evidence="7">
    <location>
        <begin position="88"/>
        <end position="117"/>
    </location>
</feature>
<name>A0A7D5M5A8_9ARCH</name>
<sequence>MVFEFLQSLETIEITGGLTFLSLLIGGIIMGVGIIIARTFRLLFTKYYAPKLPQDSAKNFGKLIYFGIIILSFLVFTSTTGVDFSGLLIAGGIFGIVIGFATQSVVSNLISGIFLMIEKPVKQGDKIDIPGSDISGTLLDINTFSVRVRRFDGTIIRIPNESFFTSNIRSLSSTPVRRSEAIIGIAYKEDLDGAISVIEKQIRKSMSFVLTLPKPEFRIKELADSSVNIEILVWHPRDDWDQVGPHLLKVAKKALDTAGIEIPFPQRVIWQPKE</sequence>
<keyword evidence="3" id="KW-1003">Cell membrane</keyword>
<dbReference type="InterPro" id="IPR011066">
    <property type="entry name" value="MscS_channel_C_sf"/>
</dbReference>
<dbReference type="SUPFAM" id="SSF82861">
    <property type="entry name" value="Mechanosensitive channel protein MscS (YggB), transmembrane region"/>
    <property type="match status" value="1"/>
</dbReference>
<evidence type="ECO:0000256" key="7">
    <source>
        <dbReference type="SAM" id="Phobius"/>
    </source>
</evidence>
<dbReference type="Gene3D" id="1.10.287.1260">
    <property type="match status" value="1"/>
</dbReference>
<dbReference type="InterPro" id="IPR045275">
    <property type="entry name" value="MscS_archaea/bacteria_type"/>
</dbReference>
<gene>
    <name evidence="10" type="ORF">C5F50_07720</name>
</gene>
<dbReference type="OrthoDB" id="31543at2157"/>
<keyword evidence="11" id="KW-1185">Reference proteome</keyword>
<dbReference type="KEGG" id="nue:C5F50_07720"/>
<dbReference type="InterPro" id="IPR006685">
    <property type="entry name" value="MscS_channel_2nd"/>
</dbReference>
<organism evidence="10 11">
    <name type="scientific">Nitrosopumilus ureiphilus</name>
    <dbReference type="NCBI Taxonomy" id="1470067"/>
    <lineage>
        <taxon>Archaea</taxon>
        <taxon>Nitrososphaerota</taxon>
        <taxon>Nitrososphaeria</taxon>
        <taxon>Nitrosopumilales</taxon>
        <taxon>Nitrosopumilaceae</taxon>
        <taxon>Nitrosopumilus</taxon>
    </lineage>
</organism>
<dbReference type="Gene3D" id="3.30.70.100">
    <property type="match status" value="1"/>
</dbReference>
<dbReference type="AlphaFoldDB" id="A0A7D5M5A8"/>
<dbReference type="SUPFAM" id="SSF50182">
    <property type="entry name" value="Sm-like ribonucleoproteins"/>
    <property type="match status" value="1"/>
</dbReference>
<keyword evidence="5 7" id="KW-1133">Transmembrane helix</keyword>
<feature type="transmembrane region" description="Helical" evidence="7">
    <location>
        <begin position="63"/>
        <end position="82"/>
    </location>
</feature>
<proteinExistence type="inferred from homology"/>
<dbReference type="InterPro" id="IPR023408">
    <property type="entry name" value="MscS_beta-dom_sf"/>
</dbReference>
<dbReference type="GO" id="GO:0008381">
    <property type="term" value="F:mechanosensitive monoatomic ion channel activity"/>
    <property type="evidence" value="ECO:0007669"/>
    <property type="project" value="InterPro"/>
</dbReference>
<dbReference type="GeneID" id="56067974"/>
<feature type="transmembrane region" description="Helical" evidence="7">
    <location>
        <begin position="20"/>
        <end position="43"/>
    </location>
</feature>
<dbReference type="Pfam" id="PF21082">
    <property type="entry name" value="MS_channel_3rd"/>
    <property type="match status" value="1"/>
</dbReference>
<dbReference type="PANTHER" id="PTHR30221">
    <property type="entry name" value="SMALL-CONDUCTANCE MECHANOSENSITIVE CHANNEL"/>
    <property type="match status" value="1"/>
</dbReference>
<dbReference type="InterPro" id="IPR049278">
    <property type="entry name" value="MS_channel_C"/>
</dbReference>
<dbReference type="GO" id="GO:0005886">
    <property type="term" value="C:plasma membrane"/>
    <property type="evidence" value="ECO:0007669"/>
    <property type="project" value="UniProtKB-SubCell"/>
</dbReference>
<accession>A0A7D5M5A8</accession>
<comment type="similarity">
    <text evidence="2">Belongs to the MscS (TC 1.A.23) family.</text>
</comment>
<dbReference type="InterPro" id="IPR011014">
    <property type="entry name" value="MscS_channel_TM-2"/>
</dbReference>
<dbReference type="Gene3D" id="2.30.30.60">
    <property type="match status" value="1"/>
</dbReference>
<dbReference type="Pfam" id="PF00924">
    <property type="entry name" value="MS_channel_2nd"/>
    <property type="match status" value="1"/>
</dbReference>
<evidence type="ECO:0000256" key="5">
    <source>
        <dbReference type="ARBA" id="ARBA00022989"/>
    </source>
</evidence>
<feature type="domain" description="Mechanosensitive ion channel MscS C-terminal" evidence="9">
    <location>
        <begin position="182"/>
        <end position="262"/>
    </location>
</feature>
<evidence type="ECO:0000256" key="6">
    <source>
        <dbReference type="ARBA" id="ARBA00023136"/>
    </source>
</evidence>
<evidence type="ECO:0000256" key="1">
    <source>
        <dbReference type="ARBA" id="ARBA00004651"/>
    </source>
</evidence>
<evidence type="ECO:0000259" key="9">
    <source>
        <dbReference type="Pfam" id="PF21082"/>
    </source>
</evidence>
<evidence type="ECO:0000256" key="2">
    <source>
        <dbReference type="ARBA" id="ARBA00008017"/>
    </source>
</evidence>
<evidence type="ECO:0000313" key="11">
    <source>
        <dbReference type="Proteomes" id="UP000509478"/>
    </source>
</evidence>
<evidence type="ECO:0000256" key="4">
    <source>
        <dbReference type="ARBA" id="ARBA00022692"/>
    </source>
</evidence>
<protein>
    <submittedName>
        <fullName evidence="10">Mechanosensitive ion channel family protein</fullName>
    </submittedName>
</protein>
<evidence type="ECO:0000256" key="3">
    <source>
        <dbReference type="ARBA" id="ARBA00022475"/>
    </source>
</evidence>
<evidence type="ECO:0000313" key="10">
    <source>
        <dbReference type="EMBL" id="QLH06972.1"/>
    </source>
</evidence>
<dbReference type="RefSeq" id="WP_179370832.1">
    <property type="nucleotide sequence ID" value="NZ_CP026995.1"/>
</dbReference>
<keyword evidence="4 7" id="KW-0812">Transmembrane</keyword>
<dbReference type="SUPFAM" id="SSF82689">
    <property type="entry name" value="Mechanosensitive channel protein MscS (YggB), C-terminal domain"/>
    <property type="match status" value="1"/>
</dbReference>
<reference evidence="10 11" key="1">
    <citation type="submission" date="2018-02" db="EMBL/GenBank/DDBJ databases">
        <title>Complete genome of Nitrosopumilus ureaphilus PS0.</title>
        <authorList>
            <person name="Qin W."/>
            <person name="Zheng Y."/>
            <person name="Stahl D.A."/>
        </authorList>
    </citation>
    <scope>NUCLEOTIDE SEQUENCE [LARGE SCALE GENOMIC DNA]</scope>
    <source>
        <strain evidence="10 11">PS0</strain>
    </source>
</reference>
<dbReference type="InterPro" id="IPR010920">
    <property type="entry name" value="LSM_dom_sf"/>
</dbReference>